<accession>A0ACD3A1E3</accession>
<sequence>MTLQGGNRNVKNLPMNNGHREWSHGLCDCCDDAETCIVSWFCPCIVYAQNKRRLEYLERNGVPDPEHGGDACSGDCCLHLTITGCCGLGWLLQIPPRSSVRNRYHIEGSTCGDCCAILLCSPCALTQESREIGLEENSIQVTRV</sequence>
<evidence type="ECO:0000313" key="2">
    <source>
        <dbReference type="Proteomes" id="UP000308600"/>
    </source>
</evidence>
<organism evidence="1 2">
    <name type="scientific">Pluteus cervinus</name>
    <dbReference type="NCBI Taxonomy" id="181527"/>
    <lineage>
        <taxon>Eukaryota</taxon>
        <taxon>Fungi</taxon>
        <taxon>Dikarya</taxon>
        <taxon>Basidiomycota</taxon>
        <taxon>Agaricomycotina</taxon>
        <taxon>Agaricomycetes</taxon>
        <taxon>Agaricomycetidae</taxon>
        <taxon>Agaricales</taxon>
        <taxon>Pluteineae</taxon>
        <taxon>Pluteaceae</taxon>
        <taxon>Pluteus</taxon>
    </lineage>
</organism>
<gene>
    <name evidence="1" type="ORF">BDN72DRAFT_780718</name>
</gene>
<name>A0ACD3A1E3_9AGAR</name>
<keyword evidence="2" id="KW-1185">Reference proteome</keyword>
<dbReference type="EMBL" id="ML208974">
    <property type="protein sequence ID" value="TFK59454.1"/>
    <property type="molecule type" value="Genomic_DNA"/>
</dbReference>
<proteinExistence type="predicted"/>
<protein>
    <submittedName>
        <fullName evidence="1">PLAC8-domain-containing protein</fullName>
    </submittedName>
</protein>
<reference evidence="1 2" key="1">
    <citation type="journal article" date="2019" name="Nat. Ecol. Evol.">
        <title>Megaphylogeny resolves global patterns of mushroom evolution.</title>
        <authorList>
            <person name="Varga T."/>
            <person name="Krizsan K."/>
            <person name="Foldi C."/>
            <person name="Dima B."/>
            <person name="Sanchez-Garcia M."/>
            <person name="Sanchez-Ramirez S."/>
            <person name="Szollosi G.J."/>
            <person name="Szarkandi J.G."/>
            <person name="Papp V."/>
            <person name="Albert L."/>
            <person name="Andreopoulos W."/>
            <person name="Angelini C."/>
            <person name="Antonin V."/>
            <person name="Barry K.W."/>
            <person name="Bougher N.L."/>
            <person name="Buchanan P."/>
            <person name="Buyck B."/>
            <person name="Bense V."/>
            <person name="Catcheside P."/>
            <person name="Chovatia M."/>
            <person name="Cooper J."/>
            <person name="Damon W."/>
            <person name="Desjardin D."/>
            <person name="Finy P."/>
            <person name="Geml J."/>
            <person name="Haridas S."/>
            <person name="Hughes K."/>
            <person name="Justo A."/>
            <person name="Karasinski D."/>
            <person name="Kautmanova I."/>
            <person name="Kiss B."/>
            <person name="Kocsube S."/>
            <person name="Kotiranta H."/>
            <person name="LaButti K.M."/>
            <person name="Lechner B.E."/>
            <person name="Liimatainen K."/>
            <person name="Lipzen A."/>
            <person name="Lukacs Z."/>
            <person name="Mihaltcheva S."/>
            <person name="Morgado L.N."/>
            <person name="Niskanen T."/>
            <person name="Noordeloos M.E."/>
            <person name="Ohm R.A."/>
            <person name="Ortiz-Santana B."/>
            <person name="Ovrebo C."/>
            <person name="Racz N."/>
            <person name="Riley R."/>
            <person name="Savchenko A."/>
            <person name="Shiryaev A."/>
            <person name="Soop K."/>
            <person name="Spirin V."/>
            <person name="Szebenyi C."/>
            <person name="Tomsovsky M."/>
            <person name="Tulloss R.E."/>
            <person name="Uehling J."/>
            <person name="Grigoriev I.V."/>
            <person name="Vagvolgyi C."/>
            <person name="Papp T."/>
            <person name="Martin F.M."/>
            <person name="Miettinen O."/>
            <person name="Hibbett D.S."/>
            <person name="Nagy L.G."/>
        </authorList>
    </citation>
    <scope>NUCLEOTIDE SEQUENCE [LARGE SCALE GENOMIC DNA]</scope>
    <source>
        <strain evidence="1 2">NL-1719</strain>
    </source>
</reference>
<dbReference type="Proteomes" id="UP000308600">
    <property type="component" value="Unassembled WGS sequence"/>
</dbReference>
<evidence type="ECO:0000313" key="1">
    <source>
        <dbReference type="EMBL" id="TFK59454.1"/>
    </source>
</evidence>